<dbReference type="Gene3D" id="1.25.40.10">
    <property type="entry name" value="Tetratricopeptide repeat domain"/>
    <property type="match status" value="1"/>
</dbReference>
<feature type="region of interest" description="Disordered" evidence="1">
    <location>
        <begin position="318"/>
        <end position="366"/>
    </location>
</feature>
<evidence type="ECO:0000256" key="1">
    <source>
        <dbReference type="SAM" id="MobiDB-lite"/>
    </source>
</evidence>
<protein>
    <submittedName>
        <fullName evidence="3">General secretion pathway protein GspE</fullName>
    </submittedName>
</protein>
<dbReference type="SUPFAM" id="SSF48452">
    <property type="entry name" value="TPR-like"/>
    <property type="match status" value="1"/>
</dbReference>
<evidence type="ECO:0000313" key="3">
    <source>
        <dbReference type="EMBL" id="RKH01078.1"/>
    </source>
</evidence>
<comment type="caution">
    <text evidence="3">The sequence shown here is derived from an EMBL/GenBank/DDBJ whole genome shotgun (WGS) entry which is preliminary data.</text>
</comment>
<reference evidence="4" key="1">
    <citation type="submission" date="2018-09" db="EMBL/GenBank/DDBJ databases">
        <authorList>
            <person name="Livingstone P.G."/>
            <person name="Whitworth D.E."/>
        </authorList>
    </citation>
    <scope>NUCLEOTIDE SEQUENCE [LARGE SCALE GENOMIC DNA]</scope>
    <source>
        <strain evidence="4">CA043D</strain>
    </source>
</reference>
<accession>A0A3A8JYM0</accession>
<dbReference type="Gene3D" id="3.30.300.160">
    <property type="entry name" value="Type II secretion system, protein E, N-terminal domain"/>
    <property type="match status" value="1"/>
</dbReference>
<dbReference type="AlphaFoldDB" id="A0A3A8JYM0"/>
<gene>
    <name evidence="3" type="ORF">D7X32_21495</name>
</gene>
<feature type="compositionally biased region" description="Polar residues" evidence="1">
    <location>
        <begin position="322"/>
        <end position="334"/>
    </location>
</feature>
<dbReference type="SUPFAM" id="SSF160246">
    <property type="entry name" value="EspE N-terminal domain-like"/>
    <property type="match status" value="1"/>
</dbReference>
<evidence type="ECO:0000259" key="2">
    <source>
        <dbReference type="Pfam" id="PF05157"/>
    </source>
</evidence>
<dbReference type="InterPro" id="IPR011990">
    <property type="entry name" value="TPR-like_helical_dom_sf"/>
</dbReference>
<dbReference type="RefSeq" id="WP_120604437.1">
    <property type="nucleotide sequence ID" value="NZ_RAWE01000079.1"/>
</dbReference>
<feature type="domain" description="Type II secretion system protein GspE N-terminal" evidence="2">
    <location>
        <begin position="65"/>
        <end position="145"/>
    </location>
</feature>
<keyword evidence="4" id="KW-1185">Reference proteome</keyword>
<dbReference type="Pfam" id="PF05157">
    <property type="entry name" value="MshEN"/>
    <property type="match status" value="1"/>
</dbReference>
<organism evidence="3 4">
    <name type="scientific">Corallococcus carmarthensis</name>
    <dbReference type="NCBI Taxonomy" id="2316728"/>
    <lineage>
        <taxon>Bacteria</taxon>
        <taxon>Pseudomonadati</taxon>
        <taxon>Myxococcota</taxon>
        <taxon>Myxococcia</taxon>
        <taxon>Myxococcales</taxon>
        <taxon>Cystobacterineae</taxon>
        <taxon>Myxococcaceae</taxon>
        <taxon>Corallococcus</taxon>
    </lineage>
</organism>
<dbReference type="InterPro" id="IPR037257">
    <property type="entry name" value="T2SS_E_N_sf"/>
</dbReference>
<dbReference type="InterPro" id="IPR007831">
    <property type="entry name" value="T2SS_GspE_N"/>
</dbReference>
<feature type="compositionally biased region" description="Low complexity" evidence="1">
    <location>
        <begin position="349"/>
        <end position="366"/>
    </location>
</feature>
<dbReference type="OrthoDB" id="5378620at2"/>
<evidence type="ECO:0000313" key="4">
    <source>
        <dbReference type="Proteomes" id="UP000268313"/>
    </source>
</evidence>
<name>A0A3A8JYM0_9BACT</name>
<proteinExistence type="predicted"/>
<sequence length="490" mass="52850">MTRKLGEQLVLDGVLTPELLSRALARQQETGLKLGECLVRLGVDETPVLRLLAQELKTRFVSTEKLAQAKVDAGLLERVPVRLAEGFDFMPLRLVQDALYVAISEPQRQRALEEIAKTVGVAQVLPFVAVRRSIRAAIRKHYYADAHAFEHPPEDLVCPHCGASCKPGDFQCARCELLLVRSLEDLPPRDNVSLVRALLTKPEQTGARGVPRPPQQEATRVVSFQAQAQGPAKGKGPPVRPVIVAGLDLVNRPLSPFEAYVLSFVDGRTALSDMAMITQVTELELRAVFESLSERGVTKLVGTLASVDASFTGDGAPAFSRPQASSSGETSFSGDGTPVFGRGEPKSPPSAKAGAARAPGARPQAPMPAVTLGAALTAKPPAVSPAPAPRTEDAQEEVLQRVVRLEQAGKTAEALDLLERSIALLQKPAPLYNRMGMIILNHQRDYTRASAFFQKASDLEPENSVYTMNLYSVLALTAEATNAGQKKPRR</sequence>
<dbReference type="Proteomes" id="UP000268313">
    <property type="component" value="Unassembled WGS sequence"/>
</dbReference>
<dbReference type="EMBL" id="RAWE01000079">
    <property type="protein sequence ID" value="RKH01078.1"/>
    <property type="molecule type" value="Genomic_DNA"/>
</dbReference>